<evidence type="ECO:0000256" key="1">
    <source>
        <dbReference type="ARBA" id="ARBA00004141"/>
    </source>
</evidence>
<dbReference type="InterPro" id="IPR000014">
    <property type="entry name" value="PAS"/>
</dbReference>
<keyword evidence="10 15" id="KW-0472">Membrane</keyword>
<keyword evidence="8 15" id="KW-1133">Transmembrane helix</keyword>
<comment type="catalytic activity">
    <reaction evidence="12">
        <text>K(+)(in) = K(+)(out)</text>
        <dbReference type="Rhea" id="RHEA:29463"/>
        <dbReference type="ChEBI" id="CHEBI:29103"/>
    </reaction>
</comment>
<evidence type="ECO:0000256" key="16">
    <source>
        <dbReference type="SAM" id="SignalP"/>
    </source>
</evidence>
<dbReference type="PROSITE" id="PS50113">
    <property type="entry name" value="PAC"/>
    <property type="match status" value="1"/>
</dbReference>
<feature type="domain" description="PAS" evidence="18">
    <location>
        <begin position="32"/>
        <end position="80"/>
    </location>
</feature>
<feature type="compositionally biased region" description="Basic and acidic residues" evidence="14">
    <location>
        <begin position="172"/>
        <end position="203"/>
    </location>
</feature>
<keyword evidence="4 15" id="KW-0812">Transmembrane</keyword>
<dbReference type="InterPro" id="IPR000595">
    <property type="entry name" value="cNMP-bd_dom"/>
</dbReference>
<evidence type="ECO:0000256" key="15">
    <source>
        <dbReference type="SAM" id="Phobius"/>
    </source>
</evidence>
<comment type="caution">
    <text evidence="20">The sequence shown here is derived from an EMBL/GenBank/DDBJ whole genome shotgun (WGS) entry which is preliminary data.</text>
</comment>
<feature type="compositionally biased region" description="Pro residues" evidence="14">
    <location>
        <begin position="1396"/>
        <end position="1406"/>
    </location>
</feature>
<evidence type="ECO:0000256" key="5">
    <source>
        <dbReference type="ARBA" id="ARBA00022826"/>
    </source>
</evidence>
<evidence type="ECO:0000256" key="12">
    <source>
        <dbReference type="ARBA" id="ARBA00034430"/>
    </source>
</evidence>
<dbReference type="Proteomes" id="UP000830375">
    <property type="component" value="Unassembled WGS sequence"/>
</dbReference>
<feature type="compositionally biased region" description="Pro residues" evidence="14">
    <location>
        <begin position="1342"/>
        <end position="1355"/>
    </location>
</feature>
<keyword evidence="2" id="KW-0813">Transport</keyword>
<feature type="chain" id="PRO_5045872021" evidence="16">
    <location>
        <begin position="18"/>
        <end position="1463"/>
    </location>
</feature>
<dbReference type="Gene3D" id="1.10.1200.260">
    <property type="match status" value="1"/>
</dbReference>
<protein>
    <submittedName>
        <fullName evidence="20">Potassium voltage-gated channel subfamily H member 3</fullName>
    </submittedName>
</protein>
<keyword evidence="11" id="KW-0407">Ion channel</keyword>
<dbReference type="SUPFAM" id="SSF81324">
    <property type="entry name" value="Voltage-gated potassium channels"/>
    <property type="match status" value="1"/>
</dbReference>
<dbReference type="EMBL" id="JACTAM010000009">
    <property type="protein sequence ID" value="KAI2660662.1"/>
    <property type="molecule type" value="Genomic_DNA"/>
</dbReference>
<evidence type="ECO:0000256" key="11">
    <source>
        <dbReference type="ARBA" id="ARBA00023303"/>
    </source>
</evidence>
<dbReference type="InterPro" id="IPR050818">
    <property type="entry name" value="KCNH_animal-type"/>
</dbReference>
<evidence type="ECO:0000259" key="17">
    <source>
        <dbReference type="PROSITE" id="PS50042"/>
    </source>
</evidence>
<dbReference type="InterPro" id="IPR003938">
    <property type="entry name" value="K_chnl_volt-dep_EAG/ELK/ERG"/>
</dbReference>
<dbReference type="Gene3D" id="3.30.450.20">
    <property type="entry name" value="PAS domain"/>
    <property type="match status" value="1"/>
</dbReference>
<feature type="coiled-coil region" evidence="13">
    <location>
        <begin position="1157"/>
        <end position="1184"/>
    </location>
</feature>
<dbReference type="PROSITE" id="PS50042">
    <property type="entry name" value="CNMP_BINDING_3"/>
    <property type="match status" value="1"/>
</dbReference>
<keyword evidence="3" id="KW-0633">Potassium transport</keyword>
<dbReference type="InterPro" id="IPR005821">
    <property type="entry name" value="Ion_trans_dom"/>
</dbReference>
<evidence type="ECO:0000256" key="2">
    <source>
        <dbReference type="ARBA" id="ARBA00022448"/>
    </source>
</evidence>
<feature type="compositionally biased region" description="Low complexity" evidence="14">
    <location>
        <begin position="1307"/>
        <end position="1317"/>
    </location>
</feature>
<feature type="transmembrane region" description="Helical" evidence="15">
    <location>
        <begin position="435"/>
        <end position="461"/>
    </location>
</feature>
<gene>
    <name evidence="20" type="ORF">H4Q32_008293</name>
</gene>
<feature type="compositionally biased region" description="Polar residues" evidence="14">
    <location>
        <begin position="1119"/>
        <end position="1128"/>
    </location>
</feature>
<dbReference type="SUPFAM" id="SSF55785">
    <property type="entry name" value="PYP-like sensor domain (PAS domain)"/>
    <property type="match status" value="1"/>
</dbReference>
<feature type="region of interest" description="Disordered" evidence="14">
    <location>
        <begin position="1044"/>
        <end position="1092"/>
    </location>
</feature>
<evidence type="ECO:0000313" key="21">
    <source>
        <dbReference type="Proteomes" id="UP000830375"/>
    </source>
</evidence>
<dbReference type="Gene3D" id="1.10.287.70">
    <property type="match status" value="1"/>
</dbReference>
<name>A0ABQ8MCR9_LABRO</name>
<dbReference type="PANTHER" id="PTHR10217">
    <property type="entry name" value="VOLTAGE AND LIGAND GATED POTASSIUM CHANNEL"/>
    <property type="match status" value="1"/>
</dbReference>
<keyword evidence="5" id="KW-0631">Potassium channel</keyword>
<keyword evidence="16" id="KW-0732">Signal</keyword>
<dbReference type="NCBIfam" id="TIGR00229">
    <property type="entry name" value="sensory_box"/>
    <property type="match status" value="1"/>
</dbReference>
<evidence type="ECO:0000256" key="8">
    <source>
        <dbReference type="ARBA" id="ARBA00022989"/>
    </source>
</evidence>
<feature type="region of interest" description="Disordered" evidence="14">
    <location>
        <begin position="163"/>
        <end position="203"/>
    </location>
</feature>
<keyword evidence="7" id="KW-0630">Potassium</keyword>
<feature type="region of interest" description="Disordered" evidence="14">
    <location>
        <begin position="1192"/>
        <end position="1235"/>
    </location>
</feature>
<evidence type="ECO:0000256" key="13">
    <source>
        <dbReference type="SAM" id="Coils"/>
    </source>
</evidence>
<dbReference type="Pfam" id="PF13426">
    <property type="entry name" value="PAS_9"/>
    <property type="match status" value="1"/>
</dbReference>
<feature type="region of interest" description="Disordered" evidence="14">
    <location>
        <begin position="1110"/>
        <end position="1152"/>
    </location>
</feature>
<evidence type="ECO:0000256" key="10">
    <source>
        <dbReference type="ARBA" id="ARBA00023136"/>
    </source>
</evidence>
<dbReference type="Pfam" id="PF00520">
    <property type="entry name" value="Ion_trans"/>
    <property type="match status" value="1"/>
</dbReference>
<dbReference type="CDD" id="cd00130">
    <property type="entry name" value="PAS"/>
    <property type="match status" value="1"/>
</dbReference>
<feature type="region of interest" description="Disordered" evidence="14">
    <location>
        <begin position="1284"/>
        <end position="1435"/>
    </location>
</feature>
<feature type="region of interest" description="Disordered" evidence="14">
    <location>
        <begin position="1247"/>
        <end position="1271"/>
    </location>
</feature>
<proteinExistence type="predicted"/>
<keyword evidence="9" id="KW-0406">Ion transport</keyword>
<feature type="signal peptide" evidence="16">
    <location>
        <begin position="1"/>
        <end position="17"/>
    </location>
</feature>
<feature type="domain" description="Cyclic nucleotide-binding" evidence="17">
    <location>
        <begin position="813"/>
        <end position="859"/>
    </location>
</feature>
<dbReference type="InterPro" id="IPR001610">
    <property type="entry name" value="PAC"/>
</dbReference>
<dbReference type="CDD" id="cd00038">
    <property type="entry name" value="CAP_ED"/>
    <property type="match status" value="1"/>
</dbReference>
<dbReference type="InterPro" id="IPR018490">
    <property type="entry name" value="cNMP-bd_dom_sf"/>
</dbReference>
<feature type="compositionally biased region" description="Pro residues" evidence="14">
    <location>
        <begin position="1194"/>
        <end position="1208"/>
    </location>
</feature>
<feature type="compositionally biased region" description="Pro residues" evidence="14">
    <location>
        <begin position="1295"/>
        <end position="1306"/>
    </location>
</feature>
<dbReference type="SMART" id="SM00086">
    <property type="entry name" value="PAC"/>
    <property type="match status" value="1"/>
</dbReference>
<feature type="domain" description="PAC" evidence="19">
    <location>
        <begin position="83"/>
        <end position="135"/>
    </location>
</feature>
<accession>A0ABQ8MCR9</accession>
<dbReference type="Gene3D" id="2.60.120.10">
    <property type="entry name" value="Jelly Rolls"/>
    <property type="match status" value="1"/>
</dbReference>
<organism evidence="20 21">
    <name type="scientific">Labeo rohita</name>
    <name type="common">Indian major carp</name>
    <name type="synonym">Cyprinus rohita</name>
    <dbReference type="NCBI Taxonomy" id="84645"/>
    <lineage>
        <taxon>Eukaryota</taxon>
        <taxon>Metazoa</taxon>
        <taxon>Chordata</taxon>
        <taxon>Craniata</taxon>
        <taxon>Vertebrata</taxon>
        <taxon>Euteleostomi</taxon>
        <taxon>Actinopterygii</taxon>
        <taxon>Neopterygii</taxon>
        <taxon>Teleostei</taxon>
        <taxon>Ostariophysi</taxon>
        <taxon>Cypriniformes</taxon>
        <taxon>Cyprinidae</taxon>
        <taxon>Labeoninae</taxon>
        <taxon>Labeonini</taxon>
        <taxon>Labeo</taxon>
    </lineage>
</organism>
<evidence type="ECO:0000313" key="20">
    <source>
        <dbReference type="EMBL" id="KAI2660662.1"/>
    </source>
</evidence>
<dbReference type="PANTHER" id="PTHR10217:SF641">
    <property type="entry name" value="POTASSIUM VOLTAGE-GATED CHANNEL SUBFAMILY H MEMBER 3 ISOFORM X1"/>
    <property type="match status" value="1"/>
</dbReference>
<evidence type="ECO:0000256" key="14">
    <source>
        <dbReference type="SAM" id="MobiDB-lite"/>
    </source>
</evidence>
<keyword evidence="6" id="KW-0851">Voltage-gated channel</keyword>
<evidence type="ECO:0000256" key="9">
    <source>
        <dbReference type="ARBA" id="ARBA00023065"/>
    </source>
</evidence>
<evidence type="ECO:0000256" key="3">
    <source>
        <dbReference type="ARBA" id="ARBA00022538"/>
    </source>
</evidence>
<dbReference type="SUPFAM" id="SSF51206">
    <property type="entry name" value="cAMP-binding domain-like"/>
    <property type="match status" value="1"/>
</dbReference>
<dbReference type="InterPro" id="IPR035965">
    <property type="entry name" value="PAS-like_dom_sf"/>
</dbReference>
<comment type="subcellular location">
    <subcellularLocation>
        <location evidence="1">Membrane</location>
        <topology evidence="1">Multi-pass membrane protein</topology>
    </subcellularLocation>
</comment>
<evidence type="ECO:0000256" key="4">
    <source>
        <dbReference type="ARBA" id="ARBA00022692"/>
    </source>
</evidence>
<dbReference type="InterPro" id="IPR014710">
    <property type="entry name" value="RmlC-like_jellyroll"/>
</dbReference>
<evidence type="ECO:0000256" key="7">
    <source>
        <dbReference type="ARBA" id="ARBA00022958"/>
    </source>
</evidence>
<evidence type="ECO:0000259" key="18">
    <source>
        <dbReference type="PROSITE" id="PS50112"/>
    </source>
</evidence>
<evidence type="ECO:0000259" key="19">
    <source>
        <dbReference type="PROSITE" id="PS50113"/>
    </source>
</evidence>
<dbReference type="InterPro" id="IPR000700">
    <property type="entry name" value="PAS-assoc_C"/>
</dbReference>
<keyword evidence="21" id="KW-1185">Reference proteome</keyword>
<dbReference type="PRINTS" id="PR01463">
    <property type="entry name" value="EAGCHANLFMLY"/>
</dbReference>
<keyword evidence="13" id="KW-0175">Coiled coil</keyword>
<feature type="compositionally biased region" description="Low complexity" evidence="14">
    <location>
        <begin position="1060"/>
        <end position="1076"/>
    </location>
</feature>
<sequence>MSRLLSFSLCCLSLTDSNFVLGNAQVQSLYPIVYCSDGFCELTGYARAELMQKSCACHFLYGPETSDRLMAQIQGALDERREFKTELVFYKKGGTQFWCLLDIVPIKNEKGEVVLFLVSHKDITDNKKVQDEEQSPERGEYCYLNDGIYQINANSISCGARCYSNPDTSPPQRERENGYTDKERDEKTHTRHREGREESLARRCEAPFSGLSSSQSMFSLRIMDEETGLEVHKVTRPPGFNANRRRSRAVLYQLSGHLQKQDKSKLKINNNMFGEKPPIPEYKVAAIQKSRFILLHYGTFKAGWDWLILLATFYVAVTVPYNVCFTVVGGRDEPSTPRSPPSVSDILVEILFMLDIVLNFRTTFVSTSGQVVYDARSICVHYVTTWLFVDLIAALPFDLLYAFNVSVYFGVHLLKTVRLLRLLRLLQKLERYSQYSAVVLTLLMSMFALLAHWMACVWYVIGRSEIENNSPGSWDIGWLHELGKRLGTPYFLSPLASLIPDSLRPTILDGLVVNSSQWNGTDLVGHETVWNSSQWNTTGTGPVGTSSNAGQTGAVLGGGPSIRSSYVTSLYFALSSLTSVGFGNTWFNNFSLLGGIQMLSFPHPPYINIQKNDLVSSSSDDLTLKMFKFLMNKVAYVGHSPFSFNLTVRNSTAAKMERLVICWDSCNDFSAACAPCGFEEDVFETTLKLKNKEKASLLSWRDNSARELICSSSWNQVVETALMHAAVFGNVTAIIQRMYSRRSLYHTRTKDLKDFIRVHRLPKALAQRMLECFQTTWSVNNGIDVSELLKDFPDELRADIAMHLNKELLQLPLFESASRGCLRSLSLIIKTSFCAPGEFLIRQGDALQAIYFVCSGSMEHLNTHTHTLTCSANLILPQSEVLIVSREDSHIIFKSIEQKRESRAVNECTHTFRYTYIACLCSHARLLTVTERLFGSVFGGSAFDVENTPPAHTQRKGDLIGSDSLTKEQVIKTNANVKALTYCDLQYISLKGLREVLRLYPEYAQKFVSEIQHDLTYNLREGSGADLDWESNGGLVKKLPAIREDEENDEEQHSVSRAQRSPLRLTRGLSSPLRSPLLPPRPFRPPSDHTRPATLQIPVVSFSSAPPELSPRFVDGIETESNSSSTQRFEFGPSLPHSGPPSPTPVNQEQLETKQSITKLSEEMTSLSQQVSQLSKELQEMTRLLRPLLVIGSQPPPTALSPTMPPSPNSSSGPTISTPPAPSAPSSAPLRPTCSILDRADTGNISLPSCLIPTSPPQRPQAQAQGGCLRGPSLPVLLSSVTAQTEGEGTQAVPTQPPQASHPPSPSLTFSFSLPTFRSQSTSCSPCQGPHRPASHSRGLLPRPPSQDTPTPPPSHCSAPPSINNSPGDNRLGISPFPSSPSSTASRVQARSCTPPSCPHTSPPLPCSLDSLPESQAFFGTSRSPQNPRPGPPQLEFEMQEWAAGGRPSTEHISFIDEEGPPL</sequence>
<evidence type="ECO:0000256" key="6">
    <source>
        <dbReference type="ARBA" id="ARBA00022882"/>
    </source>
</evidence>
<feature type="region of interest" description="Disordered" evidence="14">
    <location>
        <begin position="1444"/>
        <end position="1463"/>
    </location>
</feature>
<dbReference type="PROSITE" id="PS50112">
    <property type="entry name" value="PAS"/>
    <property type="match status" value="1"/>
</dbReference>
<reference evidence="20 21" key="1">
    <citation type="submission" date="2022-01" db="EMBL/GenBank/DDBJ databases">
        <title>A high-quality chromosome-level genome assembly of rohu carp, Labeo rohita.</title>
        <authorList>
            <person name="Arick M.A. II"/>
            <person name="Hsu C.-Y."/>
            <person name="Magbanua Z."/>
            <person name="Pechanova O."/>
            <person name="Grover C."/>
            <person name="Miller E."/>
            <person name="Thrash A."/>
            <person name="Ezzel L."/>
            <person name="Alam S."/>
            <person name="Benzie J."/>
            <person name="Hamilton M."/>
            <person name="Karsi A."/>
            <person name="Lawrence M.L."/>
            <person name="Peterson D.G."/>
        </authorList>
    </citation>
    <scope>NUCLEOTIDE SEQUENCE [LARGE SCALE GENOMIC DNA]</scope>
    <source>
        <strain evidence="21">BAU-BD-2019</strain>
        <tissue evidence="20">Blood</tissue>
    </source>
</reference>
<feature type="transmembrane region" description="Helical" evidence="15">
    <location>
        <begin position="386"/>
        <end position="414"/>
    </location>
</feature>